<keyword evidence="3" id="KW-1133">Transmembrane helix</keyword>
<sequence length="496" mass="55028">MAKPSSTRWPRAMASSLLPRGDVLLLLLAFSVIISLLTHELSRRSALAAHFEGFDSDELASAYDAAEEDEDDDAALAFTPLSPPISQSESHHGPPPPPSPPPPSVASDDPGSAASKPSLLDLWDEDEFEGIPVPSLDQIPSEPSEPHPSSDPEPSIPTIASPASLLRSYSIEIACVSFLICFVINYFTGKRENEAIALAWASKFATKDSIFDKNFSLLGTGDGKDTPLLLKEGQDVFKFYASGRRHCQGMLATMELRSRHDLISRMLDVVLARKDTITFEVVMNEDAMDHVVLAMARRKAAKAMQKDARDLQRFAGLLLAPPAGRKWVADELLVVAESKEVAGDLITDAVLDQVFGDKAFEKFGKWFISLHFSDQQLGSHKKILMFKFVLPDTKNMADMTRLVALVPYYIDLIGRYKLSSHARAKTEAARAKATQEAYKDLQNARQETLQKKKAEKRKLMEEAETKMSAEALRKKEEKERARMMKKVGPRVKMLRS</sequence>
<evidence type="ECO:0000313" key="6">
    <source>
        <dbReference type="EMBL" id="OAY70414.1"/>
    </source>
</evidence>
<dbReference type="EMBL" id="LSRQ01003921">
    <property type="protein sequence ID" value="OAY70414.1"/>
    <property type="molecule type" value="Genomic_DNA"/>
</dbReference>
<evidence type="ECO:0000256" key="1">
    <source>
        <dbReference type="ARBA" id="ARBA00004167"/>
    </source>
</evidence>
<feature type="compositionally biased region" description="Pro residues" evidence="5">
    <location>
        <begin position="93"/>
        <end position="104"/>
    </location>
</feature>
<feature type="region of interest" description="Disordered" evidence="5">
    <location>
        <begin position="77"/>
        <end position="117"/>
    </location>
</feature>
<evidence type="ECO:0008006" key="8">
    <source>
        <dbReference type="Google" id="ProtNLM"/>
    </source>
</evidence>
<feature type="region of interest" description="Disordered" evidence="5">
    <location>
        <begin position="131"/>
        <end position="158"/>
    </location>
</feature>
<accession>A0A199V041</accession>
<dbReference type="Pfam" id="PF07946">
    <property type="entry name" value="CCDC47"/>
    <property type="match status" value="1"/>
</dbReference>
<dbReference type="PANTHER" id="PTHR12883:SF0">
    <property type="entry name" value="PAT COMPLEX SUBUNIT CCDC47"/>
    <property type="match status" value="1"/>
</dbReference>
<feature type="region of interest" description="Disordered" evidence="5">
    <location>
        <begin position="445"/>
        <end position="496"/>
    </location>
</feature>
<evidence type="ECO:0000256" key="5">
    <source>
        <dbReference type="SAM" id="MobiDB-lite"/>
    </source>
</evidence>
<dbReference type="GO" id="GO:0005783">
    <property type="term" value="C:endoplasmic reticulum"/>
    <property type="evidence" value="ECO:0007669"/>
    <property type="project" value="InterPro"/>
</dbReference>
<protein>
    <recommendedName>
        <fullName evidence="8">Coiled-coil domain-containing protein 47</fullName>
    </recommendedName>
</protein>
<dbReference type="AlphaFoldDB" id="A0A199V041"/>
<evidence type="ECO:0000256" key="3">
    <source>
        <dbReference type="ARBA" id="ARBA00022989"/>
    </source>
</evidence>
<feature type="compositionally biased region" description="Basic residues" evidence="5">
    <location>
        <begin position="483"/>
        <end position="496"/>
    </location>
</feature>
<feature type="compositionally biased region" description="Basic and acidic residues" evidence="5">
    <location>
        <begin position="448"/>
        <end position="482"/>
    </location>
</feature>
<dbReference type="GO" id="GO:0005509">
    <property type="term" value="F:calcium ion binding"/>
    <property type="evidence" value="ECO:0007669"/>
    <property type="project" value="InterPro"/>
</dbReference>
<reference evidence="6 7" key="1">
    <citation type="journal article" date="2016" name="DNA Res.">
        <title>The draft genome of MD-2 pineapple using hybrid error correction of long reads.</title>
        <authorList>
            <person name="Redwan R.M."/>
            <person name="Saidin A."/>
            <person name="Kumar S.V."/>
        </authorList>
    </citation>
    <scope>NUCLEOTIDE SEQUENCE [LARGE SCALE GENOMIC DNA]</scope>
    <source>
        <strain evidence="7">cv. MD2</strain>
        <tissue evidence="6">Leaf</tissue>
    </source>
</reference>
<keyword evidence="4" id="KW-0472">Membrane</keyword>
<name>A0A199V041_ANACO</name>
<dbReference type="STRING" id="4615.A0A199V041"/>
<evidence type="ECO:0000256" key="2">
    <source>
        <dbReference type="ARBA" id="ARBA00022692"/>
    </source>
</evidence>
<proteinExistence type="predicted"/>
<organism evidence="6 7">
    <name type="scientific">Ananas comosus</name>
    <name type="common">Pineapple</name>
    <name type="synonym">Ananas ananas</name>
    <dbReference type="NCBI Taxonomy" id="4615"/>
    <lineage>
        <taxon>Eukaryota</taxon>
        <taxon>Viridiplantae</taxon>
        <taxon>Streptophyta</taxon>
        <taxon>Embryophyta</taxon>
        <taxon>Tracheophyta</taxon>
        <taxon>Spermatophyta</taxon>
        <taxon>Magnoliopsida</taxon>
        <taxon>Liliopsida</taxon>
        <taxon>Poales</taxon>
        <taxon>Bromeliaceae</taxon>
        <taxon>Bromelioideae</taxon>
        <taxon>Ananas</taxon>
    </lineage>
</organism>
<dbReference type="Proteomes" id="UP000092600">
    <property type="component" value="Unassembled WGS sequence"/>
</dbReference>
<comment type="caution">
    <text evidence="6">The sequence shown here is derived from an EMBL/GenBank/DDBJ whole genome shotgun (WGS) entry which is preliminary data.</text>
</comment>
<dbReference type="GO" id="GO:0032469">
    <property type="term" value="P:endoplasmic reticulum calcium ion homeostasis"/>
    <property type="evidence" value="ECO:0007669"/>
    <property type="project" value="InterPro"/>
</dbReference>
<dbReference type="PANTHER" id="PTHR12883">
    <property type="entry name" value="ADIPOCYTE-SPECIFIC PROTEIN 4-RELATED"/>
    <property type="match status" value="1"/>
</dbReference>
<evidence type="ECO:0000256" key="4">
    <source>
        <dbReference type="ARBA" id="ARBA00023136"/>
    </source>
</evidence>
<dbReference type="GO" id="GO:0016020">
    <property type="term" value="C:membrane"/>
    <property type="evidence" value="ECO:0007669"/>
    <property type="project" value="UniProtKB-SubCell"/>
</dbReference>
<gene>
    <name evidence="6" type="ORF">ACMD2_24828</name>
</gene>
<feature type="compositionally biased region" description="Low complexity" evidence="5">
    <location>
        <begin position="105"/>
        <end position="115"/>
    </location>
</feature>
<evidence type="ECO:0000313" key="7">
    <source>
        <dbReference type="Proteomes" id="UP000092600"/>
    </source>
</evidence>
<dbReference type="InterPro" id="IPR012879">
    <property type="entry name" value="CCDC47"/>
</dbReference>
<keyword evidence="2" id="KW-0812">Transmembrane</keyword>
<comment type="subcellular location">
    <subcellularLocation>
        <location evidence="1">Membrane</location>
        <topology evidence="1">Single-pass membrane protein</topology>
    </subcellularLocation>
</comment>